<dbReference type="Gene3D" id="2.60.120.10">
    <property type="entry name" value="Jelly Rolls"/>
    <property type="match status" value="1"/>
</dbReference>
<proteinExistence type="predicted"/>
<dbReference type="STRING" id="857087.Metme_1324"/>
<dbReference type="PROSITE" id="PS50042">
    <property type="entry name" value="CNMP_BINDING_3"/>
    <property type="match status" value="1"/>
</dbReference>
<dbReference type="InterPro" id="IPR018488">
    <property type="entry name" value="cNMP-bd_CS"/>
</dbReference>
<sequence>MKQLLDKILSSPQLLEGVAWKRIKYKAGEKIIEKGELGSTLFLIEEGDVRVLGGADVEKNVQISPGLCDLSKGAIFGDICLYGVHRRTASVMAINDVCILEIRSDMLSIYLDDHPIEGYLFLKGLFEIMANRVETANERIEKLLAWGIKAHDIDKYL</sequence>
<dbReference type="Pfam" id="PF00027">
    <property type="entry name" value="cNMP_binding"/>
    <property type="match status" value="1"/>
</dbReference>
<feature type="domain" description="Cyclic nucleotide-binding" evidence="1">
    <location>
        <begin position="25"/>
        <end position="102"/>
    </location>
</feature>
<protein>
    <submittedName>
        <fullName evidence="2">Cyclic nucleotide-binding protein</fullName>
    </submittedName>
</protein>
<dbReference type="HOGENOM" id="CLU_1675825_0_0_6"/>
<evidence type="ECO:0000313" key="2">
    <source>
        <dbReference type="EMBL" id="AEF99747.1"/>
    </source>
</evidence>
<dbReference type="OrthoDB" id="6881322at2"/>
<dbReference type="eggNOG" id="COG0664">
    <property type="taxonomic scope" value="Bacteria"/>
</dbReference>
<dbReference type="InterPro" id="IPR000595">
    <property type="entry name" value="cNMP-bd_dom"/>
</dbReference>
<dbReference type="CDD" id="cd00038">
    <property type="entry name" value="CAP_ED"/>
    <property type="match status" value="1"/>
</dbReference>
<dbReference type="InterPro" id="IPR018490">
    <property type="entry name" value="cNMP-bd_dom_sf"/>
</dbReference>
<name>F9ZY17_METMM</name>
<dbReference type="SMART" id="SM00100">
    <property type="entry name" value="cNMP"/>
    <property type="match status" value="1"/>
</dbReference>
<dbReference type="RefSeq" id="WP_013818007.1">
    <property type="nucleotide sequence ID" value="NC_015572.1"/>
</dbReference>
<dbReference type="PROSITE" id="PS00888">
    <property type="entry name" value="CNMP_BINDING_1"/>
    <property type="match status" value="1"/>
</dbReference>
<reference evidence="2 3" key="1">
    <citation type="journal article" date="2011" name="J. Bacteriol.">
        <title>Complete Genome Sequence of the Aerobic Marine Methanotroph Methylomonas methanica MC09.</title>
        <authorList>
            <person name="Boden R."/>
            <person name="Cunliffe M."/>
            <person name="Scanlan J."/>
            <person name="Moussard H."/>
            <person name="Kits K.D."/>
            <person name="Klotz M.G."/>
            <person name="Jetten M.S."/>
            <person name="Vuilleumier S."/>
            <person name="Han J."/>
            <person name="Peters L."/>
            <person name="Mikhailova N."/>
            <person name="Teshima H."/>
            <person name="Tapia R."/>
            <person name="Kyrpides N."/>
            <person name="Ivanova N."/>
            <person name="Pagani I."/>
            <person name="Cheng J.F."/>
            <person name="Goodwin L."/>
            <person name="Han C."/>
            <person name="Hauser L."/>
            <person name="Land M.L."/>
            <person name="Lapidus A."/>
            <person name="Lucas S."/>
            <person name="Pitluck S."/>
            <person name="Woyke T."/>
            <person name="Stein L."/>
            <person name="Murrell J.C."/>
        </authorList>
    </citation>
    <scope>NUCLEOTIDE SEQUENCE [LARGE SCALE GENOMIC DNA]</scope>
    <source>
        <strain evidence="2 3">MC09</strain>
    </source>
</reference>
<reference key="2">
    <citation type="submission" date="2011-05" db="EMBL/GenBank/DDBJ databases">
        <title>Complete genome sequence of the aerobic marine methanotroph Methylomonas methanica MC09.</title>
        <authorList>
            <person name="Boden R."/>
            <person name="Cunliffe M."/>
            <person name="Scanlan J."/>
            <person name="Moussard H."/>
            <person name="Kits K.D."/>
            <person name="Klotz M."/>
            <person name="Jetten M."/>
            <person name="Vuilleumier S."/>
            <person name="Han J."/>
            <person name="Peters L."/>
            <person name="Mikhailova N."/>
            <person name="Teshima H."/>
            <person name="Tapia R."/>
            <person name="Kyrpides N."/>
            <person name="Ivanova N."/>
            <person name="Pagani I."/>
            <person name="Cheng J.-F."/>
            <person name="Goodwin L."/>
            <person name="Han C."/>
            <person name="Hauser L."/>
            <person name="Land M."/>
            <person name="Lapidus A."/>
            <person name="Lucas S."/>
            <person name="Pitluck S."/>
            <person name="Woyke T."/>
            <person name="Stein L.Y."/>
            <person name="Murrell C."/>
        </authorList>
    </citation>
    <scope>NUCLEOTIDE SEQUENCE</scope>
    <source>
        <strain>MC09</strain>
    </source>
</reference>
<dbReference type="EMBL" id="CP002738">
    <property type="protein sequence ID" value="AEF99747.1"/>
    <property type="molecule type" value="Genomic_DNA"/>
</dbReference>
<dbReference type="KEGG" id="mmt:Metme_1324"/>
<organism evidence="2 3">
    <name type="scientific">Methylomonas methanica (strain DSM 25384 / MC09)</name>
    <dbReference type="NCBI Taxonomy" id="857087"/>
    <lineage>
        <taxon>Bacteria</taxon>
        <taxon>Pseudomonadati</taxon>
        <taxon>Pseudomonadota</taxon>
        <taxon>Gammaproteobacteria</taxon>
        <taxon>Methylococcales</taxon>
        <taxon>Methylococcaceae</taxon>
        <taxon>Methylomonas</taxon>
    </lineage>
</organism>
<evidence type="ECO:0000313" key="3">
    <source>
        <dbReference type="Proteomes" id="UP000008888"/>
    </source>
</evidence>
<keyword evidence="3" id="KW-1185">Reference proteome</keyword>
<evidence type="ECO:0000259" key="1">
    <source>
        <dbReference type="PROSITE" id="PS50042"/>
    </source>
</evidence>
<gene>
    <name evidence="2" type="ordered locus">Metme_1324</name>
</gene>
<dbReference type="AlphaFoldDB" id="F9ZY17"/>
<dbReference type="SUPFAM" id="SSF51206">
    <property type="entry name" value="cAMP-binding domain-like"/>
    <property type="match status" value="1"/>
</dbReference>
<reference evidence="3" key="3">
    <citation type="submission" date="2011-05" db="EMBL/GenBank/DDBJ databases">
        <title>Complete sequence of Methylomonas methanica MC09.</title>
        <authorList>
            <consortium name="US DOE Joint Genome Institute"/>
            <person name="Lucas S."/>
            <person name="Han J."/>
            <person name="Lapidus A."/>
            <person name="Cheng J.-F."/>
            <person name="Goodwin L."/>
            <person name="Pitluck S."/>
            <person name="Peters L."/>
            <person name="Mikhailova N."/>
            <person name="Teshima H."/>
            <person name="Han C."/>
            <person name="Tapia R."/>
            <person name="Land M."/>
            <person name="Hauser L."/>
            <person name="Kyrpides N."/>
            <person name="Ivanova N."/>
            <person name="Pagani I."/>
            <person name="Stein L."/>
            <person name="Woyke T."/>
        </authorList>
    </citation>
    <scope>NUCLEOTIDE SEQUENCE [LARGE SCALE GENOMIC DNA]</scope>
    <source>
        <strain evidence="3">MC09</strain>
    </source>
</reference>
<accession>F9ZY17</accession>
<dbReference type="InterPro" id="IPR014710">
    <property type="entry name" value="RmlC-like_jellyroll"/>
</dbReference>
<dbReference type="Proteomes" id="UP000008888">
    <property type="component" value="Chromosome"/>
</dbReference>